<accession>A0A232FFT3</accession>
<gene>
    <name evidence="1" type="ORF">TSAR_014727</name>
</gene>
<dbReference type="Proteomes" id="UP000215335">
    <property type="component" value="Unassembled WGS sequence"/>
</dbReference>
<protein>
    <submittedName>
        <fullName evidence="1">Uncharacterized protein</fullName>
    </submittedName>
</protein>
<comment type="caution">
    <text evidence="1">The sequence shown here is derived from an EMBL/GenBank/DDBJ whole genome shotgun (WGS) entry which is preliminary data.</text>
</comment>
<name>A0A232FFT3_9HYME</name>
<sequence>MVRAREKVKRSEEVKEKRDIRVRVYGRVKEKKRTCVYG</sequence>
<dbReference type="EMBL" id="NNAY01000309">
    <property type="protein sequence ID" value="OXU29318.1"/>
    <property type="molecule type" value="Genomic_DNA"/>
</dbReference>
<reference evidence="1 2" key="1">
    <citation type="journal article" date="2017" name="Curr. Biol.">
        <title>The Evolution of Venom by Co-option of Single-Copy Genes.</title>
        <authorList>
            <person name="Martinson E.O."/>
            <person name="Mrinalini"/>
            <person name="Kelkar Y.D."/>
            <person name="Chang C.H."/>
            <person name="Werren J.H."/>
        </authorList>
    </citation>
    <scope>NUCLEOTIDE SEQUENCE [LARGE SCALE GENOMIC DNA]</scope>
    <source>
        <strain evidence="1 2">Alberta</strain>
        <tissue evidence="1">Whole body</tissue>
    </source>
</reference>
<keyword evidence="2" id="KW-1185">Reference proteome</keyword>
<evidence type="ECO:0000313" key="2">
    <source>
        <dbReference type="Proteomes" id="UP000215335"/>
    </source>
</evidence>
<evidence type="ECO:0000313" key="1">
    <source>
        <dbReference type="EMBL" id="OXU29318.1"/>
    </source>
</evidence>
<organism evidence="1 2">
    <name type="scientific">Trichomalopsis sarcophagae</name>
    <dbReference type="NCBI Taxonomy" id="543379"/>
    <lineage>
        <taxon>Eukaryota</taxon>
        <taxon>Metazoa</taxon>
        <taxon>Ecdysozoa</taxon>
        <taxon>Arthropoda</taxon>
        <taxon>Hexapoda</taxon>
        <taxon>Insecta</taxon>
        <taxon>Pterygota</taxon>
        <taxon>Neoptera</taxon>
        <taxon>Endopterygota</taxon>
        <taxon>Hymenoptera</taxon>
        <taxon>Apocrita</taxon>
        <taxon>Proctotrupomorpha</taxon>
        <taxon>Chalcidoidea</taxon>
        <taxon>Pteromalidae</taxon>
        <taxon>Pteromalinae</taxon>
        <taxon>Trichomalopsis</taxon>
    </lineage>
</organism>
<dbReference type="AlphaFoldDB" id="A0A232FFT3"/>
<proteinExistence type="predicted"/>